<evidence type="ECO:0000256" key="9">
    <source>
        <dbReference type="PIRSR" id="PIRSR000388-2"/>
    </source>
</evidence>
<dbReference type="Pfam" id="PF02548">
    <property type="entry name" value="Pantoate_transf"/>
    <property type="match status" value="1"/>
</dbReference>
<feature type="binding site" evidence="7 9">
    <location>
        <begin position="44"/>
        <end position="45"/>
    </location>
    <ligand>
        <name>3-methyl-2-oxobutanoate</name>
        <dbReference type="ChEBI" id="CHEBI:11851"/>
    </ligand>
</feature>
<keyword evidence="4 7" id="KW-0566">Pantothenate biosynthesis</keyword>
<dbReference type="EMBL" id="WOTH01000008">
    <property type="protein sequence ID" value="NHO53462.1"/>
    <property type="molecule type" value="Genomic_DNA"/>
</dbReference>
<comment type="subcellular location">
    <subcellularLocation>
        <location evidence="7">Cytoplasm</location>
    </subcellularLocation>
</comment>
<keyword evidence="5 7" id="KW-0808">Transferase</keyword>
<feature type="active site" description="Proton acceptor" evidence="7 8">
    <location>
        <position position="180"/>
    </location>
</feature>
<evidence type="ECO:0000256" key="6">
    <source>
        <dbReference type="ARBA" id="ARBA00056497"/>
    </source>
</evidence>
<keyword evidence="12" id="KW-1185">Reference proteome</keyword>
<dbReference type="FunFam" id="3.20.20.60:FF:000003">
    <property type="entry name" value="3-methyl-2-oxobutanoate hydroxymethyltransferase"/>
    <property type="match status" value="1"/>
</dbReference>
<evidence type="ECO:0000256" key="3">
    <source>
        <dbReference type="ARBA" id="ARBA00011424"/>
    </source>
</evidence>
<comment type="caution">
    <text evidence="11">The sequence shown here is derived from an EMBL/GenBank/DDBJ whole genome shotgun (WGS) entry which is preliminary data.</text>
</comment>
<dbReference type="Proteomes" id="UP000597459">
    <property type="component" value="Unassembled WGS sequence"/>
</dbReference>
<dbReference type="EC" id="2.1.2.11" evidence="7"/>
<comment type="similarity">
    <text evidence="2 7">Belongs to the PanB family.</text>
</comment>
<feature type="binding site" evidence="7 10">
    <location>
        <position position="83"/>
    </location>
    <ligand>
        <name>Mg(2+)</name>
        <dbReference type="ChEBI" id="CHEBI:18420"/>
    </ligand>
</feature>
<evidence type="ECO:0000256" key="7">
    <source>
        <dbReference type="HAMAP-Rule" id="MF_00156"/>
    </source>
</evidence>
<evidence type="ECO:0000256" key="8">
    <source>
        <dbReference type="PIRSR" id="PIRSR000388-1"/>
    </source>
</evidence>
<dbReference type="InterPro" id="IPR040442">
    <property type="entry name" value="Pyrv_kinase-like_dom_sf"/>
</dbReference>
<comment type="cofactor">
    <cofactor evidence="7 10">
        <name>Mg(2+)</name>
        <dbReference type="ChEBI" id="CHEBI:18420"/>
    </cofactor>
    <text evidence="7 10">Binds 1 Mg(2+) ion per subunit.</text>
</comment>
<dbReference type="PIRSF" id="PIRSF000388">
    <property type="entry name" value="Pantoate_hydroxy_MeTrfase"/>
    <property type="match status" value="1"/>
</dbReference>
<accession>A0A967BBR6</accession>
<dbReference type="AlphaFoldDB" id="A0A967BBR6"/>
<dbReference type="GO" id="GO:0003864">
    <property type="term" value="F:3-methyl-2-oxobutanoate hydroxymethyltransferase activity"/>
    <property type="evidence" value="ECO:0007669"/>
    <property type="project" value="UniProtKB-UniRule"/>
</dbReference>
<dbReference type="GO" id="GO:0000287">
    <property type="term" value="F:magnesium ion binding"/>
    <property type="evidence" value="ECO:0007669"/>
    <property type="project" value="TreeGrafter"/>
</dbReference>
<gene>
    <name evidence="7 11" type="primary">panB</name>
    <name evidence="11" type="ORF">GOB87_05715</name>
</gene>
<proteinExistence type="inferred from homology"/>
<comment type="catalytic activity">
    <reaction evidence="7">
        <text>(6R)-5,10-methylene-5,6,7,8-tetrahydrofolate + 3-methyl-2-oxobutanoate + H2O = 2-dehydropantoate + (6S)-5,6,7,8-tetrahydrofolate</text>
        <dbReference type="Rhea" id="RHEA:11824"/>
        <dbReference type="ChEBI" id="CHEBI:11561"/>
        <dbReference type="ChEBI" id="CHEBI:11851"/>
        <dbReference type="ChEBI" id="CHEBI:15377"/>
        <dbReference type="ChEBI" id="CHEBI:15636"/>
        <dbReference type="ChEBI" id="CHEBI:57453"/>
        <dbReference type="EC" id="2.1.2.11"/>
    </reaction>
</comment>
<dbReference type="InterPro" id="IPR015813">
    <property type="entry name" value="Pyrv/PenolPyrv_kinase-like_dom"/>
</dbReference>
<comment type="function">
    <text evidence="6 7">Catalyzes the reversible reaction in which hydroxymethyl group from 5,10-methylenetetrahydrofolate is transferred onto alpha-ketoisovalerate to form ketopantoate.</text>
</comment>
<keyword evidence="7 10" id="KW-0479">Metal-binding</keyword>
<dbReference type="RefSeq" id="WP_166313833.1">
    <property type="nucleotide sequence ID" value="NZ_WOTH01000008.1"/>
</dbReference>
<dbReference type="GO" id="GO:0005737">
    <property type="term" value="C:cytoplasm"/>
    <property type="evidence" value="ECO:0007669"/>
    <property type="project" value="UniProtKB-SubCell"/>
</dbReference>
<organism evidence="11 12">
    <name type="scientific">Acetobacter estunensis</name>
    <dbReference type="NCBI Taxonomy" id="104097"/>
    <lineage>
        <taxon>Bacteria</taxon>
        <taxon>Pseudomonadati</taxon>
        <taxon>Pseudomonadota</taxon>
        <taxon>Alphaproteobacteria</taxon>
        <taxon>Acetobacterales</taxon>
        <taxon>Acetobacteraceae</taxon>
        <taxon>Acetobacter</taxon>
    </lineage>
</organism>
<feature type="binding site" evidence="7 10">
    <location>
        <position position="44"/>
    </location>
    <ligand>
        <name>Mg(2+)</name>
        <dbReference type="ChEBI" id="CHEBI:18420"/>
    </ligand>
</feature>
<dbReference type="PANTHER" id="PTHR20881:SF0">
    <property type="entry name" value="3-METHYL-2-OXOBUTANOATE HYDROXYMETHYLTRANSFERASE"/>
    <property type="match status" value="1"/>
</dbReference>
<dbReference type="SUPFAM" id="SSF51621">
    <property type="entry name" value="Phosphoenolpyruvate/pyruvate domain"/>
    <property type="match status" value="1"/>
</dbReference>
<dbReference type="Gene3D" id="3.20.20.60">
    <property type="entry name" value="Phosphoenolpyruvate-binding domains"/>
    <property type="match status" value="1"/>
</dbReference>
<dbReference type="NCBIfam" id="NF001452">
    <property type="entry name" value="PRK00311.1"/>
    <property type="match status" value="1"/>
</dbReference>
<keyword evidence="7" id="KW-0963">Cytoplasm</keyword>
<dbReference type="PANTHER" id="PTHR20881">
    <property type="entry name" value="3-METHYL-2-OXOBUTANOATE HYDROXYMETHYLTRANSFERASE"/>
    <property type="match status" value="1"/>
</dbReference>
<feature type="binding site" evidence="7 9">
    <location>
        <position position="112"/>
    </location>
    <ligand>
        <name>3-methyl-2-oxobutanoate</name>
        <dbReference type="ChEBI" id="CHEBI:11851"/>
    </ligand>
</feature>
<dbReference type="HAMAP" id="MF_00156">
    <property type="entry name" value="PanB"/>
    <property type="match status" value="1"/>
</dbReference>
<name>A0A967BBR6_9PROT</name>
<evidence type="ECO:0000256" key="10">
    <source>
        <dbReference type="PIRSR" id="PIRSR000388-3"/>
    </source>
</evidence>
<dbReference type="NCBIfam" id="TIGR00222">
    <property type="entry name" value="panB"/>
    <property type="match status" value="1"/>
</dbReference>
<evidence type="ECO:0000256" key="2">
    <source>
        <dbReference type="ARBA" id="ARBA00008676"/>
    </source>
</evidence>
<evidence type="ECO:0000256" key="1">
    <source>
        <dbReference type="ARBA" id="ARBA00005033"/>
    </source>
</evidence>
<dbReference type="CDD" id="cd06557">
    <property type="entry name" value="KPHMT-like"/>
    <property type="match status" value="1"/>
</dbReference>
<keyword evidence="7 10" id="KW-0460">Magnesium</keyword>
<evidence type="ECO:0000256" key="4">
    <source>
        <dbReference type="ARBA" id="ARBA00022655"/>
    </source>
</evidence>
<feature type="binding site" evidence="7 9">
    <location>
        <position position="83"/>
    </location>
    <ligand>
        <name>3-methyl-2-oxobutanoate</name>
        <dbReference type="ChEBI" id="CHEBI:11851"/>
    </ligand>
</feature>
<sequence>MRITVADVGKMKNDGERIAMVTVYDYSSALIAERAGVPLLLVGDSLGMVMLGHDTTLPVTLDDMIHHASAVMRASRQALVIADLPFLSYATIEDAVQSAQRLMQESGVQAVKLEGGACAVPQIRRLVEFGVPVMGHLGLTPQSQHQIGLRVQGRRAAEARKLLEDALALQEAGAFALVLEVVPAPLAKAVSERLDIPVIGIGAGVECDGQVQVWHDVLGLFEGRSPRHAKRFAEIGAAMEDAIRTYVNEVRSGTFPTDKQSAKMDEDELTAALTALPPKKG</sequence>
<comment type="pathway">
    <text evidence="1 7">Cofactor biosynthesis; (R)-pantothenate biosynthesis; (R)-pantoate from 3-methyl-2-oxobutanoate: step 1/2.</text>
</comment>
<protein>
    <recommendedName>
        <fullName evidence="7">3-methyl-2-oxobutanoate hydroxymethyltransferase</fullName>
        <ecNumber evidence="7">2.1.2.11</ecNumber>
    </recommendedName>
    <alternativeName>
        <fullName evidence="7">Ketopantoate hydroxymethyltransferase</fullName>
        <shortName evidence="7">KPHMT</shortName>
    </alternativeName>
</protein>
<comment type="subunit">
    <text evidence="3 7">Homodecamer; pentamer of dimers.</text>
</comment>
<evidence type="ECO:0000256" key="5">
    <source>
        <dbReference type="ARBA" id="ARBA00022679"/>
    </source>
</evidence>
<dbReference type="InterPro" id="IPR003700">
    <property type="entry name" value="Pantoate_hydroxy_MeTrfase"/>
</dbReference>
<evidence type="ECO:0000313" key="11">
    <source>
        <dbReference type="EMBL" id="NHO53462.1"/>
    </source>
</evidence>
<reference evidence="11" key="1">
    <citation type="submission" date="2019-11" db="EMBL/GenBank/DDBJ databases">
        <title>Description of new Acetobacter species.</title>
        <authorList>
            <person name="Cleenwerck I."/>
            <person name="Sombolestani A.S."/>
        </authorList>
    </citation>
    <scope>NUCLEOTIDE SEQUENCE</scope>
    <source>
        <strain evidence="11">LMG 1626</strain>
    </source>
</reference>
<feature type="binding site" evidence="7 10">
    <location>
        <position position="114"/>
    </location>
    <ligand>
        <name>Mg(2+)</name>
        <dbReference type="ChEBI" id="CHEBI:18420"/>
    </ligand>
</feature>
<dbReference type="GO" id="GO:0015940">
    <property type="term" value="P:pantothenate biosynthetic process"/>
    <property type="evidence" value="ECO:0007669"/>
    <property type="project" value="UniProtKB-UniRule"/>
</dbReference>
<evidence type="ECO:0000313" key="12">
    <source>
        <dbReference type="Proteomes" id="UP000597459"/>
    </source>
</evidence>